<name>A0A1Z5S8M5_SORBI</name>
<dbReference type="InParanoid" id="A0A1Z5S8M5"/>
<dbReference type="AlphaFoldDB" id="A0A1Z5S8M5"/>
<gene>
    <name evidence="1" type="ORF">SORBI_3001G319650</name>
</gene>
<dbReference type="Proteomes" id="UP000000768">
    <property type="component" value="Chromosome 1"/>
</dbReference>
<evidence type="ECO:0000313" key="2">
    <source>
        <dbReference type="Proteomes" id="UP000000768"/>
    </source>
</evidence>
<reference evidence="1 2" key="1">
    <citation type="journal article" date="2009" name="Nature">
        <title>The Sorghum bicolor genome and the diversification of grasses.</title>
        <authorList>
            <person name="Paterson A.H."/>
            <person name="Bowers J.E."/>
            <person name="Bruggmann R."/>
            <person name="Dubchak I."/>
            <person name="Grimwood J."/>
            <person name="Gundlach H."/>
            <person name="Haberer G."/>
            <person name="Hellsten U."/>
            <person name="Mitros T."/>
            <person name="Poliakov A."/>
            <person name="Schmutz J."/>
            <person name="Spannagl M."/>
            <person name="Tang H."/>
            <person name="Wang X."/>
            <person name="Wicker T."/>
            <person name="Bharti A.K."/>
            <person name="Chapman J."/>
            <person name="Feltus F.A."/>
            <person name="Gowik U."/>
            <person name="Grigoriev I.V."/>
            <person name="Lyons E."/>
            <person name="Maher C.A."/>
            <person name="Martis M."/>
            <person name="Narechania A."/>
            <person name="Otillar R.P."/>
            <person name="Penning B.W."/>
            <person name="Salamov A.A."/>
            <person name="Wang Y."/>
            <person name="Zhang L."/>
            <person name="Carpita N.C."/>
            <person name="Freeling M."/>
            <person name="Gingle A.R."/>
            <person name="Hash C.T."/>
            <person name="Keller B."/>
            <person name="Klein P."/>
            <person name="Kresovich S."/>
            <person name="McCann M.C."/>
            <person name="Ming R."/>
            <person name="Peterson D.G."/>
            <person name="Mehboob-ur-Rahman"/>
            <person name="Ware D."/>
            <person name="Westhoff P."/>
            <person name="Mayer K.F."/>
            <person name="Messing J."/>
            <person name="Rokhsar D.S."/>
        </authorList>
    </citation>
    <scope>NUCLEOTIDE SEQUENCE [LARGE SCALE GENOMIC DNA]</scope>
    <source>
        <strain evidence="2">cv. BTx623</strain>
    </source>
</reference>
<organism evidence="1 2">
    <name type="scientific">Sorghum bicolor</name>
    <name type="common">Sorghum</name>
    <name type="synonym">Sorghum vulgare</name>
    <dbReference type="NCBI Taxonomy" id="4558"/>
    <lineage>
        <taxon>Eukaryota</taxon>
        <taxon>Viridiplantae</taxon>
        <taxon>Streptophyta</taxon>
        <taxon>Embryophyta</taxon>
        <taxon>Tracheophyta</taxon>
        <taxon>Spermatophyta</taxon>
        <taxon>Magnoliopsida</taxon>
        <taxon>Liliopsida</taxon>
        <taxon>Poales</taxon>
        <taxon>Poaceae</taxon>
        <taxon>PACMAD clade</taxon>
        <taxon>Panicoideae</taxon>
        <taxon>Andropogonodae</taxon>
        <taxon>Andropogoneae</taxon>
        <taxon>Sorghinae</taxon>
        <taxon>Sorghum</taxon>
    </lineage>
</organism>
<protein>
    <submittedName>
        <fullName evidence="1">Uncharacterized protein</fullName>
    </submittedName>
</protein>
<reference evidence="2" key="2">
    <citation type="journal article" date="2018" name="Plant J.">
        <title>The Sorghum bicolor reference genome: improved assembly, gene annotations, a transcriptome atlas, and signatures of genome organization.</title>
        <authorList>
            <person name="McCormick R.F."/>
            <person name="Truong S.K."/>
            <person name="Sreedasyam A."/>
            <person name="Jenkins J."/>
            <person name="Shu S."/>
            <person name="Sims D."/>
            <person name="Kennedy M."/>
            <person name="Amirebrahimi M."/>
            <person name="Weers B.D."/>
            <person name="McKinley B."/>
            <person name="Mattison A."/>
            <person name="Morishige D.T."/>
            <person name="Grimwood J."/>
            <person name="Schmutz J."/>
            <person name="Mullet J.E."/>
        </authorList>
    </citation>
    <scope>NUCLEOTIDE SEQUENCE [LARGE SCALE GENOMIC DNA]</scope>
    <source>
        <strain evidence="2">cv. BTx623</strain>
    </source>
</reference>
<proteinExistence type="predicted"/>
<evidence type="ECO:0000313" key="1">
    <source>
        <dbReference type="EMBL" id="OQU92267.1"/>
    </source>
</evidence>
<dbReference type="EMBL" id="CM000760">
    <property type="protein sequence ID" value="OQU92267.1"/>
    <property type="molecule type" value="Genomic_DNA"/>
</dbReference>
<dbReference type="Gramene" id="OQU92267">
    <property type="protein sequence ID" value="OQU92267"/>
    <property type="gene ID" value="SORBI_3001G319650"/>
</dbReference>
<sequence length="144" mass="15676">MDARSPHSPMRLDFLLSCYALLRVSLPTRSLVLCSASTSHPALLCFAPWGGGGFVQGAVGGVPCKGGWMLVVLSPPLQWVVKQVGERSKREESSHPSRFISIATTWLKRNSCLQSPKAWRSSRATLGNSYGGIRRNTSLQLIHG</sequence>
<accession>A0A1Z5S8M5</accession>
<keyword evidence="2" id="KW-1185">Reference proteome</keyword>